<dbReference type="AlphaFoldDB" id="A0A450UMU3"/>
<sequence length="80" mass="9202">MTLLRQMDFNTVRIVYLLQRLPLMPFPPPIATAFLLGNTGRNRLLLVTITARRFIAICAVQSQTTTQFPILCFELRVLPR</sequence>
<proteinExistence type="predicted"/>
<accession>A0A450UMU3</accession>
<dbReference type="EMBL" id="CAADFG010000062">
    <property type="protein sequence ID" value="VFJ93858.1"/>
    <property type="molecule type" value="Genomic_DNA"/>
</dbReference>
<dbReference type="EMBL" id="CAADFI010000063">
    <property type="protein sequence ID" value="VFJ94577.1"/>
    <property type="molecule type" value="Genomic_DNA"/>
</dbReference>
<evidence type="ECO:0000313" key="2">
    <source>
        <dbReference type="EMBL" id="VFJ94577.1"/>
    </source>
</evidence>
<evidence type="ECO:0000313" key="1">
    <source>
        <dbReference type="EMBL" id="VFJ93858.1"/>
    </source>
</evidence>
<name>A0A450UMU3_9GAMM</name>
<evidence type="ECO:0000313" key="3">
    <source>
        <dbReference type="EMBL" id="VFK01121.1"/>
    </source>
</evidence>
<dbReference type="EMBL" id="CAADFJ010000058">
    <property type="protein sequence ID" value="VFK01121.1"/>
    <property type="molecule type" value="Genomic_DNA"/>
</dbReference>
<protein>
    <submittedName>
        <fullName evidence="1">Uncharacterized protein</fullName>
    </submittedName>
</protein>
<organism evidence="1">
    <name type="scientific">Candidatus Kentrum eta</name>
    <dbReference type="NCBI Taxonomy" id="2126337"/>
    <lineage>
        <taxon>Bacteria</taxon>
        <taxon>Pseudomonadati</taxon>
        <taxon>Pseudomonadota</taxon>
        <taxon>Gammaproteobacteria</taxon>
        <taxon>Candidatus Kentrum</taxon>
    </lineage>
</organism>
<reference evidence="1" key="1">
    <citation type="submission" date="2019-02" db="EMBL/GenBank/DDBJ databases">
        <authorList>
            <person name="Gruber-Vodicka R. H."/>
            <person name="Seah K. B. B."/>
        </authorList>
    </citation>
    <scope>NUCLEOTIDE SEQUENCE</scope>
    <source>
        <strain evidence="3">BECK_SA2B12</strain>
        <strain evidence="1">BECK_SA2B15</strain>
        <strain evidence="2">BECK_SA2B20</strain>
    </source>
</reference>
<gene>
    <name evidence="1" type="ORF">BECKH772A_GA0070896_1006213</name>
    <name evidence="2" type="ORF">BECKH772B_GA0070898_1006313</name>
    <name evidence="3" type="ORF">BECKH772C_GA0070978_1005813</name>
</gene>